<reference evidence="2 3" key="1">
    <citation type="journal article" date="2015" name="Nature">
        <title>rRNA introns, odd ribosomes, and small enigmatic genomes across a large radiation of phyla.</title>
        <authorList>
            <person name="Brown C.T."/>
            <person name="Hug L.A."/>
            <person name="Thomas B.C."/>
            <person name="Sharon I."/>
            <person name="Castelle C.J."/>
            <person name="Singh A."/>
            <person name="Wilkins M.J."/>
            <person name="Williams K.H."/>
            <person name="Banfield J.F."/>
        </authorList>
    </citation>
    <scope>NUCLEOTIDE SEQUENCE [LARGE SCALE GENOMIC DNA]</scope>
</reference>
<evidence type="ECO:0000313" key="2">
    <source>
        <dbReference type="EMBL" id="KKT21922.1"/>
    </source>
</evidence>
<sequence length="171" mass="19725">MKIKYIAYMASSIDGRIAQSNQSGIDWTSKEDSNFYQNSLKKVDAVIVGHNTYKLASRRNWKDAIVLTSKVSSPKVKGKTIFLNPKKSNLKKFLQNQNYRKIAIIGGSRVYDFCLRNKMMDELYVTIEPYVFTAGILMFSGNEFKKNKFSLQSIKRLNKKSTVLLKYINRN</sequence>
<dbReference type="AlphaFoldDB" id="A0A0G1HQN3"/>
<gene>
    <name evidence="2" type="ORF">UW07_C0052G0006</name>
</gene>
<dbReference type="GO" id="GO:0008703">
    <property type="term" value="F:5-amino-6-(5-phosphoribosylamino)uracil reductase activity"/>
    <property type="evidence" value="ECO:0007669"/>
    <property type="project" value="InterPro"/>
</dbReference>
<evidence type="ECO:0000313" key="3">
    <source>
        <dbReference type="Proteomes" id="UP000033831"/>
    </source>
</evidence>
<name>A0A0G1HQN3_9BACT</name>
<dbReference type="InterPro" id="IPR024072">
    <property type="entry name" value="DHFR-like_dom_sf"/>
</dbReference>
<dbReference type="PANTHER" id="PTHR38011:SF11">
    <property type="entry name" value="2,5-DIAMINO-6-RIBOSYLAMINO-4(3H)-PYRIMIDINONE 5'-PHOSPHATE REDUCTASE"/>
    <property type="match status" value="1"/>
</dbReference>
<protein>
    <submittedName>
        <fullName evidence="2">Dihydrofolate reductase</fullName>
    </submittedName>
</protein>
<dbReference type="PANTHER" id="PTHR38011">
    <property type="entry name" value="DIHYDROFOLATE REDUCTASE FAMILY PROTEIN (AFU_ORTHOLOGUE AFUA_8G06820)"/>
    <property type="match status" value="1"/>
</dbReference>
<dbReference type="SUPFAM" id="SSF53597">
    <property type="entry name" value="Dihydrofolate reductase-like"/>
    <property type="match status" value="1"/>
</dbReference>
<dbReference type="InterPro" id="IPR050765">
    <property type="entry name" value="Riboflavin_Biosynth_HTPR"/>
</dbReference>
<dbReference type="Gene3D" id="3.40.430.10">
    <property type="entry name" value="Dihydrofolate Reductase, subunit A"/>
    <property type="match status" value="1"/>
</dbReference>
<dbReference type="Proteomes" id="UP000033831">
    <property type="component" value="Unassembled WGS sequence"/>
</dbReference>
<accession>A0A0G1HQN3</accession>
<dbReference type="EMBL" id="LCGX01000052">
    <property type="protein sequence ID" value="KKT21922.1"/>
    <property type="molecule type" value="Genomic_DNA"/>
</dbReference>
<proteinExistence type="predicted"/>
<dbReference type="GO" id="GO:0009231">
    <property type="term" value="P:riboflavin biosynthetic process"/>
    <property type="evidence" value="ECO:0007669"/>
    <property type="project" value="InterPro"/>
</dbReference>
<feature type="domain" description="Bacterial bifunctional deaminase-reductase C-terminal" evidence="1">
    <location>
        <begin position="6"/>
        <end position="159"/>
    </location>
</feature>
<evidence type="ECO:0000259" key="1">
    <source>
        <dbReference type="Pfam" id="PF01872"/>
    </source>
</evidence>
<dbReference type="InterPro" id="IPR002734">
    <property type="entry name" value="RibDG_C"/>
</dbReference>
<organism evidence="2 3">
    <name type="scientific">Candidatus Nomurabacteria bacterium GW2011_GWF2_43_8</name>
    <dbReference type="NCBI Taxonomy" id="1618779"/>
    <lineage>
        <taxon>Bacteria</taxon>
        <taxon>Candidatus Nomuraibacteriota</taxon>
    </lineage>
</organism>
<dbReference type="Pfam" id="PF01872">
    <property type="entry name" value="RibD_C"/>
    <property type="match status" value="1"/>
</dbReference>
<comment type="caution">
    <text evidence="2">The sequence shown here is derived from an EMBL/GenBank/DDBJ whole genome shotgun (WGS) entry which is preliminary data.</text>
</comment>